<gene>
    <name evidence="3" type="ORF">GALLR39Z86_44550</name>
</gene>
<dbReference type="SUPFAM" id="SSF55961">
    <property type="entry name" value="Bet v1-like"/>
    <property type="match status" value="1"/>
</dbReference>
<name>A0A9W6GCZ4_9ACTN</name>
<comment type="caution">
    <text evidence="3">The sequence shown here is derived from an EMBL/GenBank/DDBJ whole genome shotgun (WGS) entry which is preliminary data.</text>
</comment>
<evidence type="ECO:0000259" key="2">
    <source>
        <dbReference type="Pfam" id="PF08327"/>
    </source>
</evidence>
<accession>A0A9W6GCZ4</accession>
<dbReference type="RefSeq" id="WP_270117917.1">
    <property type="nucleotide sequence ID" value="NZ_BAAAOL010000001.1"/>
</dbReference>
<dbReference type="InterPro" id="IPR013538">
    <property type="entry name" value="ASHA1/2-like_C"/>
</dbReference>
<sequence length="148" mass="16722">MVDILHRIAAKGVEVGETYDALTTLEGLSRWWTENTTGTTDVGGRIAFKFENGDFEMEVAELEPGARVLWEVVGGSAPEWIGTKIHWDLRQEDDYTVVLFKHEGWAEPVEFMHHCSTKWGSFLVSLKQLLETGTGAPWPHDPHIDNWG</sequence>
<dbReference type="AlphaFoldDB" id="A0A9W6GCZ4"/>
<evidence type="ECO:0000313" key="4">
    <source>
        <dbReference type="Proteomes" id="UP001144313"/>
    </source>
</evidence>
<evidence type="ECO:0000313" key="3">
    <source>
        <dbReference type="EMBL" id="GLI44605.1"/>
    </source>
</evidence>
<dbReference type="Gene3D" id="3.30.530.20">
    <property type="match status" value="1"/>
</dbReference>
<feature type="domain" description="Activator of Hsp90 ATPase homologue 1/2-like C-terminal" evidence="2">
    <location>
        <begin position="17"/>
        <end position="131"/>
    </location>
</feature>
<comment type="similarity">
    <text evidence="1">Belongs to the AHA1 family.</text>
</comment>
<dbReference type="Proteomes" id="UP001144313">
    <property type="component" value="Unassembled WGS sequence"/>
</dbReference>
<dbReference type="Pfam" id="PF08327">
    <property type="entry name" value="AHSA1"/>
    <property type="match status" value="1"/>
</dbReference>
<proteinExistence type="inferred from homology"/>
<dbReference type="CDD" id="cd07814">
    <property type="entry name" value="SRPBCC_CalC_Aha1-like"/>
    <property type="match status" value="1"/>
</dbReference>
<organism evidence="3 4">
    <name type="scientific">Glycomyces algeriensis</name>
    <dbReference type="NCBI Taxonomy" id="256037"/>
    <lineage>
        <taxon>Bacteria</taxon>
        <taxon>Bacillati</taxon>
        <taxon>Actinomycetota</taxon>
        <taxon>Actinomycetes</taxon>
        <taxon>Glycomycetales</taxon>
        <taxon>Glycomycetaceae</taxon>
        <taxon>Glycomyces</taxon>
    </lineage>
</organism>
<dbReference type="EMBL" id="BSDT01000001">
    <property type="protein sequence ID" value="GLI44605.1"/>
    <property type="molecule type" value="Genomic_DNA"/>
</dbReference>
<keyword evidence="4" id="KW-1185">Reference proteome</keyword>
<evidence type="ECO:0000256" key="1">
    <source>
        <dbReference type="ARBA" id="ARBA00006817"/>
    </source>
</evidence>
<dbReference type="InterPro" id="IPR023393">
    <property type="entry name" value="START-like_dom_sf"/>
</dbReference>
<protein>
    <submittedName>
        <fullName evidence="3">Activator of HSP90 ATPase</fullName>
    </submittedName>
</protein>
<reference evidence="3" key="1">
    <citation type="submission" date="2022-12" db="EMBL/GenBank/DDBJ databases">
        <title>Reference genome sequencing for broad-spectrum identification of bacterial and archaeal isolates by mass spectrometry.</title>
        <authorList>
            <person name="Sekiguchi Y."/>
            <person name="Tourlousse D.M."/>
        </authorList>
    </citation>
    <scope>NUCLEOTIDE SEQUENCE</scope>
    <source>
        <strain evidence="3">LLR39Z86</strain>
    </source>
</reference>